<sequence>MVHMIATAPSGDTHAPPGWWARLPPAAGSAVMATGIVSVGLHLVGRPVLSGILLVVAAAGWALLATAFALTFLRDRKRWAANADTPPALTAVAATAVLGTRLSLLGWQGVAAALLAVAAAAWPGLLAAVLRHWHHHMPGAAFLVCVATEGLAVLSGTLALAHHGTWLIWPSLVAFVLGIGLYVAALTRFDLRQVTTGPGDHWIAGGALAICALAATKLTGWPSWTGAAHTALRTTTLVLLALDLAWYLVLFTAEIRHPRLHYNIRRWATVFPLGMTAVATLSTSTAAHIAWLRPLGQALLWIAVAAWLLTAALLVADTARRREASPGNASVG</sequence>
<name>A0ABP9DDG6_9ACTN</name>
<keyword evidence="2 5" id="KW-0812">Transmembrane</keyword>
<feature type="transmembrane region" description="Helical" evidence="5">
    <location>
        <begin position="26"/>
        <end position="45"/>
    </location>
</feature>
<evidence type="ECO:0000256" key="4">
    <source>
        <dbReference type="ARBA" id="ARBA00023136"/>
    </source>
</evidence>
<keyword evidence="3 5" id="KW-1133">Transmembrane helix</keyword>
<comment type="caution">
    <text evidence="6">The sequence shown here is derived from an EMBL/GenBank/DDBJ whole genome shotgun (WGS) entry which is preliminary data.</text>
</comment>
<dbReference type="Proteomes" id="UP001501752">
    <property type="component" value="Unassembled WGS sequence"/>
</dbReference>
<keyword evidence="4 5" id="KW-0472">Membrane</keyword>
<evidence type="ECO:0000256" key="3">
    <source>
        <dbReference type="ARBA" id="ARBA00022989"/>
    </source>
</evidence>
<comment type="subcellular location">
    <subcellularLocation>
        <location evidence="1">Membrane</location>
        <topology evidence="1">Multi-pass membrane protein</topology>
    </subcellularLocation>
</comment>
<evidence type="ECO:0000313" key="6">
    <source>
        <dbReference type="EMBL" id="GAA4835891.1"/>
    </source>
</evidence>
<dbReference type="Gene3D" id="1.50.10.150">
    <property type="entry name" value="Voltage-dependent anion channel"/>
    <property type="match status" value="1"/>
</dbReference>
<gene>
    <name evidence="6" type="ORF">GCM10023235_08360</name>
</gene>
<reference evidence="7" key="1">
    <citation type="journal article" date="2019" name="Int. J. Syst. Evol. Microbiol.">
        <title>The Global Catalogue of Microorganisms (GCM) 10K type strain sequencing project: providing services to taxonomists for standard genome sequencing and annotation.</title>
        <authorList>
            <consortium name="The Broad Institute Genomics Platform"/>
            <consortium name="The Broad Institute Genome Sequencing Center for Infectious Disease"/>
            <person name="Wu L."/>
            <person name="Ma J."/>
        </authorList>
    </citation>
    <scope>NUCLEOTIDE SEQUENCE [LARGE SCALE GENOMIC DNA]</scope>
    <source>
        <strain evidence="7">JCM 13006</strain>
    </source>
</reference>
<feature type="transmembrane region" description="Helical" evidence="5">
    <location>
        <begin position="201"/>
        <end position="224"/>
    </location>
</feature>
<dbReference type="Pfam" id="PF03595">
    <property type="entry name" value="SLAC1"/>
    <property type="match status" value="1"/>
</dbReference>
<feature type="transmembrane region" description="Helical" evidence="5">
    <location>
        <begin position="110"/>
        <end position="130"/>
    </location>
</feature>
<dbReference type="InterPro" id="IPR004695">
    <property type="entry name" value="SLAC1/Mae1/Ssu1/TehA"/>
</dbReference>
<feature type="transmembrane region" description="Helical" evidence="5">
    <location>
        <begin position="298"/>
        <end position="316"/>
    </location>
</feature>
<feature type="transmembrane region" description="Helical" evidence="5">
    <location>
        <begin position="236"/>
        <end position="255"/>
    </location>
</feature>
<feature type="transmembrane region" description="Helical" evidence="5">
    <location>
        <begin position="267"/>
        <end position="292"/>
    </location>
</feature>
<feature type="transmembrane region" description="Helical" evidence="5">
    <location>
        <begin position="167"/>
        <end position="189"/>
    </location>
</feature>
<keyword evidence="7" id="KW-1185">Reference proteome</keyword>
<evidence type="ECO:0000256" key="5">
    <source>
        <dbReference type="SAM" id="Phobius"/>
    </source>
</evidence>
<accession>A0ABP9DDG6</accession>
<organism evidence="6 7">
    <name type="scientific">Kitasatospora terrestris</name>
    <dbReference type="NCBI Taxonomy" id="258051"/>
    <lineage>
        <taxon>Bacteria</taxon>
        <taxon>Bacillati</taxon>
        <taxon>Actinomycetota</taxon>
        <taxon>Actinomycetes</taxon>
        <taxon>Kitasatosporales</taxon>
        <taxon>Streptomycetaceae</taxon>
        <taxon>Kitasatospora</taxon>
    </lineage>
</organism>
<proteinExistence type="predicted"/>
<protein>
    <submittedName>
        <fullName evidence="6">Tellurite resistance/C4-dicarboxylate transporter family protein</fullName>
    </submittedName>
</protein>
<dbReference type="CDD" id="cd09319">
    <property type="entry name" value="TDT_like_1"/>
    <property type="match status" value="1"/>
</dbReference>
<feature type="transmembrane region" description="Helical" evidence="5">
    <location>
        <begin position="142"/>
        <end position="161"/>
    </location>
</feature>
<evidence type="ECO:0000313" key="7">
    <source>
        <dbReference type="Proteomes" id="UP001501752"/>
    </source>
</evidence>
<dbReference type="EMBL" id="BAABIS010000001">
    <property type="protein sequence ID" value="GAA4835891.1"/>
    <property type="molecule type" value="Genomic_DNA"/>
</dbReference>
<evidence type="ECO:0000256" key="1">
    <source>
        <dbReference type="ARBA" id="ARBA00004141"/>
    </source>
</evidence>
<dbReference type="InterPro" id="IPR038665">
    <property type="entry name" value="Voltage-dep_anion_channel_sf"/>
</dbReference>
<feature type="transmembrane region" description="Helical" evidence="5">
    <location>
        <begin position="51"/>
        <end position="73"/>
    </location>
</feature>
<evidence type="ECO:0000256" key="2">
    <source>
        <dbReference type="ARBA" id="ARBA00022692"/>
    </source>
</evidence>